<gene>
    <name evidence="1" type="ORF">K460DRAFT_66377</name>
</gene>
<dbReference type="AlphaFoldDB" id="A0A9P4GKG5"/>
<dbReference type="EMBL" id="ML976615">
    <property type="protein sequence ID" value="KAF1847968.1"/>
    <property type="molecule type" value="Genomic_DNA"/>
</dbReference>
<sequence length="205" mass="22977">MCATNPPRPQQEYLQPGRGPIEIFNTFHRHPAPYAPCRAVRETNDALHRFAASRSTRWASTAGAPREHLVASPHLRPPFRRFANPPSCRTKAPNSIYPCTYQQRSARQVAYPCIRNLSDGQNKTCTKADDERQTRGACHLDKIGASRKDNLAAVDSLHAPHYYHRVQLGGAPCNVRTSKRMQCRAQCHLEVAITCCSAASAWLQF</sequence>
<dbReference type="RefSeq" id="XP_040790531.1">
    <property type="nucleotide sequence ID" value="XM_040938602.1"/>
</dbReference>
<evidence type="ECO:0000313" key="2">
    <source>
        <dbReference type="Proteomes" id="UP000800039"/>
    </source>
</evidence>
<protein>
    <submittedName>
        <fullName evidence="1">Uncharacterized protein</fullName>
    </submittedName>
</protein>
<dbReference type="Proteomes" id="UP000800039">
    <property type="component" value="Unassembled WGS sequence"/>
</dbReference>
<reference evidence="1" key="1">
    <citation type="submission" date="2020-01" db="EMBL/GenBank/DDBJ databases">
        <authorList>
            <consortium name="DOE Joint Genome Institute"/>
            <person name="Haridas S."/>
            <person name="Albert R."/>
            <person name="Binder M."/>
            <person name="Bloem J."/>
            <person name="Labutti K."/>
            <person name="Salamov A."/>
            <person name="Andreopoulos B."/>
            <person name="Baker S.E."/>
            <person name="Barry K."/>
            <person name="Bills G."/>
            <person name="Bluhm B.H."/>
            <person name="Cannon C."/>
            <person name="Castanera R."/>
            <person name="Culley D.E."/>
            <person name="Daum C."/>
            <person name="Ezra D."/>
            <person name="Gonzalez J.B."/>
            <person name="Henrissat B."/>
            <person name="Kuo A."/>
            <person name="Liang C."/>
            <person name="Lipzen A."/>
            <person name="Lutzoni F."/>
            <person name="Magnuson J."/>
            <person name="Mondo S."/>
            <person name="Nolan M."/>
            <person name="Ohm R."/>
            <person name="Pangilinan J."/>
            <person name="Park H.-J."/>
            <person name="Ramirez L."/>
            <person name="Alfaro M."/>
            <person name="Sun H."/>
            <person name="Tritt A."/>
            <person name="Yoshinaga Y."/>
            <person name="Zwiers L.-H."/>
            <person name="Turgeon B.G."/>
            <person name="Goodwin S.B."/>
            <person name="Spatafora J.W."/>
            <person name="Crous P.W."/>
            <person name="Grigoriev I.V."/>
        </authorList>
    </citation>
    <scope>NUCLEOTIDE SEQUENCE</scope>
    <source>
        <strain evidence="1">CBS 394.84</strain>
    </source>
</reference>
<keyword evidence="2" id="KW-1185">Reference proteome</keyword>
<name>A0A9P4GKG5_9PLEO</name>
<accession>A0A9P4GKG5</accession>
<organism evidence="1 2">
    <name type="scientific">Cucurbitaria berberidis CBS 394.84</name>
    <dbReference type="NCBI Taxonomy" id="1168544"/>
    <lineage>
        <taxon>Eukaryota</taxon>
        <taxon>Fungi</taxon>
        <taxon>Dikarya</taxon>
        <taxon>Ascomycota</taxon>
        <taxon>Pezizomycotina</taxon>
        <taxon>Dothideomycetes</taxon>
        <taxon>Pleosporomycetidae</taxon>
        <taxon>Pleosporales</taxon>
        <taxon>Pleosporineae</taxon>
        <taxon>Cucurbitariaceae</taxon>
        <taxon>Cucurbitaria</taxon>
    </lineage>
</organism>
<comment type="caution">
    <text evidence="1">The sequence shown here is derived from an EMBL/GenBank/DDBJ whole genome shotgun (WGS) entry which is preliminary data.</text>
</comment>
<evidence type="ECO:0000313" key="1">
    <source>
        <dbReference type="EMBL" id="KAF1847968.1"/>
    </source>
</evidence>
<dbReference type="GeneID" id="63855858"/>
<proteinExistence type="predicted"/>